<comment type="caution">
    <text evidence="1">The sequence shown here is derived from an EMBL/GenBank/DDBJ whole genome shotgun (WGS) entry which is preliminary data.</text>
</comment>
<proteinExistence type="predicted"/>
<gene>
    <name evidence="1" type="ORF">LY08_02325</name>
</gene>
<dbReference type="Proteomes" id="UP000248703">
    <property type="component" value="Unassembled WGS sequence"/>
</dbReference>
<protein>
    <submittedName>
        <fullName evidence="1">Uncharacterized protein</fullName>
    </submittedName>
</protein>
<evidence type="ECO:0000313" key="2">
    <source>
        <dbReference type="Proteomes" id="UP000248703"/>
    </source>
</evidence>
<sequence>MQEFKNWKEFINRVLLDSGHFEKREQKSKNQTDTEFFTLKKNPQTELEVGYLQDRLIYCNITNPTVPGYNKYVEGIYFYANYFKENDFYGDPALEFNEMNRNGILSILKNGLSGKEVQFVKNNKVLKSKLYVLESDPKFNYSYDFTGRNFWNRLFNQRIEKMKGIEKREIELNKIFGGI</sequence>
<dbReference type="OrthoDB" id="1433139at2"/>
<accession>A0A327RC27</accession>
<dbReference type="RefSeq" id="WP_111660593.1">
    <property type="nucleotide sequence ID" value="NZ_QLLO01000008.1"/>
</dbReference>
<evidence type="ECO:0000313" key="1">
    <source>
        <dbReference type="EMBL" id="RAJ13043.1"/>
    </source>
</evidence>
<dbReference type="AlphaFoldDB" id="A0A327RC27"/>
<keyword evidence="2" id="KW-1185">Reference proteome</keyword>
<reference evidence="1 2" key="1">
    <citation type="submission" date="2018-06" db="EMBL/GenBank/DDBJ databases">
        <title>Genomic Encyclopedia of Archaeal and Bacterial Type Strains, Phase II (KMG-II): from individual species to whole genera.</title>
        <authorList>
            <person name="Goeker M."/>
        </authorList>
    </citation>
    <scope>NUCLEOTIDE SEQUENCE [LARGE SCALE GENOMIC DNA]</scope>
    <source>
        <strain evidence="1 2">DSM 24464</strain>
    </source>
</reference>
<dbReference type="EMBL" id="QLLO01000008">
    <property type="protein sequence ID" value="RAJ13043.1"/>
    <property type="molecule type" value="Genomic_DNA"/>
</dbReference>
<organism evidence="1 2">
    <name type="scientific">Olleya aquimaris</name>
    <dbReference type="NCBI Taxonomy" id="639310"/>
    <lineage>
        <taxon>Bacteria</taxon>
        <taxon>Pseudomonadati</taxon>
        <taxon>Bacteroidota</taxon>
        <taxon>Flavobacteriia</taxon>
        <taxon>Flavobacteriales</taxon>
        <taxon>Flavobacteriaceae</taxon>
    </lineage>
</organism>
<name>A0A327RC27_9FLAO</name>